<dbReference type="VEuPathDB" id="FungiDB:SCHCODRAFT_02628139"/>
<dbReference type="EMBL" id="GL377307">
    <property type="protein sequence ID" value="EFI96172.1"/>
    <property type="molecule type" value="Genomic_DNA"/>
</dbReference>
<reference evidence="1 2" key="1">
    <citation type="journal article" date="2010" name="Nat. Biotechnol.">
        <title>Genome sequence of the model mushroom Schizophyllum commune.</title>
        <authorList>
            <person name="Ohm R.A."/>
            <person name="de Jong J.F."/>
            <person name="Lugones L.G."/>
            <person name="Aerts A."/>
            <person name="Kothe E."/>
            <person name="Stajich J.E."/>
            <person name="de Vries R.P."/>
            <person name="Record E."/>
            <person name="Levasseur A."/>
            <person name="Baker S.E."/>
            <person name="Bartholomew K.A."/>
            <person name="Coutinho P.M."/>
            <person name="Erdmann S."/>
            <person name="Fowler T.J."/>
            <person name="Gathman A.C."/>
            <person name="Lombard V."/>
            <person name="Henrissat B."/>
            <person name="Knabe N."/>
            <person name="Kuees U."/>
            <person name="Lilly W.W."/>
            <person name="Lindquist E."/>
            <person name="Lucas S."/>
            <person name="Magnuson J.K."/>
            <person name="Piumi F."/>
            <person name="Raudaskoski M."/>
            <person name="Salamov A."/>
            <person name="Schmutz J."/>
            <person name="Schwarze F.W.M.R."/>
            <person name="vanKuyk P.A."/>
            <person name="Horton J.S."/>
            <person name="Grigoriev I.V."/>
            <person name="Woesten H.A.B."/>
        </authorList>
    </citation>
    <scope>NUCLEOTIDE SEQUENCE [LARGE SCALE GENOMIC DNA]</scope>
    <source>
        <strain evidence="2">H4-8 / FGSC 9210</strain>
    </source>
</reference>
<dbReference type="GeneID" id="9586974"/>
<dbReference type="AlphaFoldDB" id="D8Q8C8"/>
<keyword evidence="2" id="KW-1185">Reference proteome</keyword>
<dbReference type="RefSeq" id="XP_003031075.1">
    <property type="nucleotide sequence ID" value="XM_003031029.1"/>
</dbReference>
<proteinExistence type="predicted"/>
<dbReference type="HOGENOM" id="CLU_177949_0_0_1"/>
<dbReference type="OrthoDB" id="3351225at2759"/>
<evidence type="ECO:0008006" key="3">
    <source>
        <dbReference type="Google" id="ProtNLM"/>
    </source>
</evidence>
<protein>
    <recommendedName>
        <fullName evidence="3">MICOS complex subunit MIC12</fullName>
    </recommendedName>
</protein>
<dbReference type="KEGG" id="scm:SCHCO_02628139"/>
<name>D8Q8C8_SCHCM</name>
<gene>
    <name evidence="1" type="ORF">SCHCODRAFT_56750</name>
</gene>
<dbReference type="InParanoid" id="D8Q8C8"/>
<evidence type="ECO:0000313" key="2">
    <source>
        <dbReference type="Proteomes" id="UP000007431"/>
    </source>
</evidence>
<dbReference type="Proteomes" id="UP000007431">
    <property type="component" value="Unassembled WGS sequence"/>
</dbReference>
<dbReference type="eggNOG" id="ENOG502SVMR">
    <property type="taxonomic scope" value="Eukaryota"/>
</dbReference>
<organism evidence="2">
    <name type="scientific">Schizophyllum commune (strain H4-8 / FGSC 9210)</name>
    <name type="common">Split gill fungus</name>
    <dbReference type="NCBI Taxonomy" id="578458"/>
    <lineage>
        <taxon>Eukaryota</taxon>
        <taxon>Fungi</taxon>
        <taxon>Dikarya</taxon>
        <taxon>Basidiomycota</taxon>
        <taxon>Agaricomycotina</taxon>
        <taxon>Agaricomycetes</taxon>
        <taxon>Agaricomycetidae</taxon>
        <taxon>Agaricales</taxon>
        <taxon>Schizophyllaceae</taxon>
        <taxon>Schizophyllum</taxon>
    </lineage>
</organism>
<accession>D8Q8C8</accession>
<dbReference type="OMA" id="QWNQEIA"/>
<evidence type="ECO:0000313" key="1">
    <source>
        <dbReference type="EMBL" id="EFI96172.1"/>
    </source>
</evidence>
<sequence>MSFLVGSLSGAVVAGGFYYGFSNLINSRTSEHRRDLHSLSVRLVDHPTLVPAPPSAASRVSDSDFGDLVRTRWNQQLSKLFLGARDLDQRAVAWGKSLLYGQEGK</sequence>